<dbReference type="SUPFAM" id="SSF56801">
    <property type="entry name" value="Acetyl-CoA synthetase-like"/>
    <property type="match status" value="1"/>
</dbReference>
<dbReference type="InterPro" id="IPR020802">
    <property type="entry name" value="TesA-like"/>
</dbReference>
<name>A0A858R6N7_9PROT</name>
<dbReference type="InterPro" id="IPR042099">
    <property type="entry name" value="ANL_N_sf"/>
</dbReference>
<dbReference type="Pfam" id="PF13193">
    <property type="entry name" value="AMP-binding_C"/>
    <property type="match status" value="1"/>
</dbReference>
<dbReference type="GO" id="GO:0043041">
    <property type="term" value="P:amino acid activation for nonribosomal peptide biosynthetic process"/>
    <property type="evidence" value="ECO:0007669"/>
    <property type="project" value="TreeGrafter"/>
</dbReference>
<keyword evidence="1" id="KW-0596">Phosphopantetheine</keyword>
<evidence type="ECO:0000313" key="4">
    <source>
        <dbReference type="EMBL" id="QJE73055.1"/>
    </source>
</evidence>
<dbReference type="InterPro" id="IPR020806">
    <property type="entry name" value="PKS_PP-bd"/>
</dbReference>
<organism evidence="4 5">
    <name type="scientific">Aerophototrophica crusticola</name>
    <dbReference type="NCBI Taxonomy" id="1709002"/>
    <lineage>
        <taxon>Bacteria</taxon>
        <taxon>Pseudomonadati</taxon>
        <taxon>Pseudomonadota</taxon>
        <taxon>Alphaproteobacteria</taxon>
        <taxon>Rhodospirillales</taxon>
        <taxon>Rhodospirillaceae</taxon>
        <taxon>Aerophototrophica</taxon>
    </lineage>
</organism>
<dbReference type="GO" id="GO:0044550">
    <property type="term" value="P:secondary metabolite biosynthetic process"/>
    <property type="evidence" value="ECO:0007669"/>
    <property type="project" value="TreeGrafter"/>
</dbReference>
<dbReference type="SMART" id="SM00823">
    <property type="entry name" value="PKS_PP"/>
    <property type="match status" value="1"/>
</dbReference>
<dbReference type="InterPro" id="IPR025110">
    <property type="entry name" value="AMP-bd_C"/>
</dbReference>
<dbReference type="Proteomes" id="UP000501891">
    <property type="component" value="Chromosome"/>
</dbReference>
<protein>
    <submittedName>
        <fullName evidence="4">AMP-binding protein</fullName>
    </submittedName>
</protein>
<evidence type="ECO:0000256" key="2">
    <source>
        <dbReference type="ARBA" id="ARBA00022553"/>
    </source>
</evidence>
<dbReference type="AlphaFoldDB" id="A0A858R6N7"/>
<dbReference type="InterPro" id="IPR000873">
    <property type="entry name" value="AMP-dep_synth/lig_dom"/>
</dbReference>
<keyword evidence="2" id="KW-0597">Phosphoprotein</keyword>
<dbReference type="Gene3D" id="3.30.300.30">
    <property type="match status" value="1"/>
</dbReference>
<dbReference type="InterPro" id="IPR001031">
    <property type="entry name" value="Thioesterase"/>
</dbReference>
<evidence type="ECO:0000313" key="5">
    <source>
        <dbReference type="Proteomes" id="UP000501891"/>
    </source>
</evidence>
<dbReference type="PANTHER" id="PTHR45527:SF1">
    <property type="entry name" value="FATTY ACID SYNTHASE"/>
    <property type="match status" value="1"/>
</dbReference>
<dbReference type="InterPro" id="IPR036736">
    <property type="entry name" value="ACP-like_sf"/>
</dbReference>
<dbReference type="FunFam" id="3.30.300.30:FF:000010">
    <property type="entry name" value="Enterobactin synthetase component F"/>
    <property type="match status" value="1"/>
</dbReference>
<evidence type="ECO:0000256" key="1">
    <source>
        <dbReference type="ARBA" id="ARBA00022450"/>
    </source>
</evidence>
<accession>A0A858R6N7</accession>
<dbReference type="Pfam" id="PF00550">
    <property type="entry name" value="PP-binding"/>
    <property type="match status" value="1"/>
</dbReference>
<reference evidence="4" key="1">
    <citation type="submission" date="2020-04" db="EMBL/GenBank/DDBJ databases">
        <title>A desert anoxygenic phototrophic bacterium fixes CO2 using RubisCO under aerobic conditions.</title>
        <authorList>
            <person name="Tang K."/>
        </authorList>
    </citation>
    <scope>NUCLEOTIDE SEQUENCE [LARGE SCALE GENOMIC DNA]</scope>
    <source>
        <strain evidence="4">MIMtkB3</strain>
    </source>
</reference>
<feature type="domain" description="Carrier" evidence="3">
    <location>
        <begin position="224"/>
        <end position="299"/>
    </location>
</feature>
<dbReference type="InterPro" id="IPR009081">
    <property type="entry name" value="PP-bd_ACP"/>
</dbReference>
<dbReference type="FunFam" id="1.10.1200.10:FF:000016">
    <property type="entry name" value="Non-ribosomal peptide synthase"/>
    <property type="match status" value="1"/>
</dbReference>
<dbReference type="Gene3D" id="3.40.50.12780">
    <property type="entry name" value="N-terminal domain of ligase-like"/>
    <property type="match status" value="1"/>
</dbReference>
<dbReference type="PROSITE" id="PS00012">
    <property type="entry name" value="PHOSPHOPANTETHEINE"/>
    <property type="match status" value="1"/>
</dbReference>
<evidence type="ECO:0000259" key="3">
    <source>
        <dbReference type="PROSITE" id="PS50075"/>
    </source>
</evidence>
<keyword evidence="5" id="KW-1185">Reference proteome</keyword>
<dbReference type="SUPFAM" id="SSF47336">
    <property type="entry name" value="ACP-like"/>
    <property type="match status" value="1"/>
</dbReference>
<dbReference type="Pfam" id="PF00501">
    <property type="entry name" value="AMP-binding"/>
    <property type="match status" value="1"/>
</dbReference>
<sequence>MINEYGPTETVVGCSTYVVGLGTPWTGSVPIGRPIANTRLYVLDKWMQPVPYGVTGELYIGGMGVVRGYLNRPGLTAERFVADPFGPPGSRLYRTGDLVRRRADGLLDYLGRMDDQVKIRGYRIEPGEVEAALMEQVSVVQVAVVVREDTPGDKRLVAYMVGQPDFPRPADAQLKQSLQRRLPPHMVPGAFVWLPDLPLTTNGKVDAKALPKPESLRGQEGYEPPRPGLESILAKLWSELLGVDRVGRHDDFFALGGHSLLAVRLAARIRQVFGSGLAVSRLFEDPTLAGLAEALGRGGDWSPLVTLQPQGDRPPLFCVHPAGGQVWAYRPLADALGTRQPFHAIQGNDDADPPPSVEDMAAEYLLAVRAVQPNGPYRLAGWSFGGLVAFEMARQLAVAGEDVSHLFLVDSWLSGSAPYDARDADHALAGQVIPPGIVGGLLGRMTAEVPMLDMAQVEGLPLRARLRAMLDLATKAALAEVEAELEFWLRVSDMLDADIRLARAYHGGPYAGPVTLLRASEVPAGADPAPAWHVLAPDTRVYDLPGDHFSLLGPENVGSVAMVMAGVLAEPGRVRVQAA</sequence>
<dbReference type="InterPro" id="IPR045851">
    <property type="entry name" value="AMP-bd_C_sf"/>
</dbReference>
<dbReference type="PANTHER" id="PTHR45527">
    <property type="entry name" value="NONRIBOSOMAL PEPTIDE SYNTHETASE"/>
    <property type="match status" value="1"/>
</dbReference>
<dbReference type="GO" id="GO:0031177">
    <property type="term" value="F:phosphopantetheine binding"/>
    <property type="evidence" value="ECO:0007669"/>
    <property type="project" value="InterPro"/>
</dbReference>
<dbReference type="InterPro" id="IPR029058">
    <property type="entry name" value="AB_hydrolase_fold"/>
</dbReference>
<dbReference type="Gene3D" id="3.40.50.1820">
    <property type="entry name" value="alpha/beta hydrolase"/>
    <property type="match status" value="1"/>
</dbReference>
<dbReference type="PROSITE" id="PS50075">
    <property type="entry name" value="CARRIER"/>
    <property type="match status" value="1"/>
</dbReference>
<dbReference type="SUPFAM" id="SSF53474">
    <property type="entry name" value="alpha/beta-Hydrolases"/>
    <property type="match status" value="1"/>
</dbReference>
<dbReference type="Pfam" id="PF00975">
    <property type="entry name" value="Thioesterase"/>
    <property type="match status" value="1"/>
</dbReference>
<dbReference type="GO" id="GO:0072330">
    <property type="term" value="P:monocarboxylic acid biosynthetic process"/>
    <property type="evidence" value="ECO:0007669"/>
    <property type="project" value="UniProtKB-ARBA"/>
</dbReference>
<dbReference type="SMART" id="SM00824">
    <property type="entry name" value="PKS_TE"/>
    <property type="match status" value="1"/>
</dbReference>
<dbReference type="EMBL" id="CP051775">
    <property type="protein sequence ID" value="QJE73055.1"/>
    <property type="molecule type" value="Genomic_DNA"/>
</dbReference>
<dbReference type="Gene3D" id="1.10.1200.10">
    <property type="entry name" value="ACP-like"/>
    <property type="match status" value="1"/>
</dbReference>
<dbReference type="KEGG" id="acru:HHL28_08115"/>
<gene>
    <name evidence="4" type="ORF">HHL28_08115</name>
</gene>
<proteinExistence type="predicted"/>
<dbReference type="FunFam" id="2.30.38.10:FF:000001">
    <property type="entry name" value="Non-ribosomal peptide synthetase PvdI"/>
    <property type="match status" value="1"/>
</dbReference>
<dbReference type="GO" id="GO:0005829">
    <property type="term" value="C:cytosol"/>
    <property type="evidence" value="ECO:0007669"/>
    <property type="project" value="TreeGrafter"/>
</dbReference>
<dbReference type="InterPro" id="IPR006162">
    <property type="entry name" value="Ppantetheine_attach_site"/>
</dbReference>